<dbReference type="PANTHER" id="PTHR47429">
    <property type="entry name" value="PROTEIN TWIN LOV 1"/>
    <property type="match status" value="1"/>
</dbReference>
<keyword evidence="6" id="KW-0808">Transferase</keyword>
<name>A0ABV6IXG8_9PROT</name>
<dbReference type="InterPro" id="IPR001610">
    <property type="entry name" value="PAC"/>
</dbReference>
<keyword evidence="3" id="KW-0597">Phosphoprotein</keyword>
<organism evidence="12 13">
    <name type="scientific">Muricoccus vinaceus</name>
    <dbReference type="NCBI Taxonomy" id="424704"/>
    <lineage>
        <taxon>Bacteria</taxon>
        <taxon>Pseudomonadati</taxon>
        <taxon>Pseudomonadota</taxon>
        <taxon>Alphaproteobacteria</taxon>
        <taxon>Acetobacterales</taxon>
        <taxon>Roseomonadaceae</taxon>
        <taxon>Muricoccus</taxon>
    </lineage>
</organism>
<dbReference type="PANTHER" id="PTHR47429:SF2">
    <property type="entry name" value="PROTEIN TWIN LOV 1"/>
    <property type="match status" value="1"/>
</dbReference>
<protein>
    <recommendedName>
        <fullName evidence="2">histidine kinase</fullName>
        <ecNumber evidence="2">2.7.13.3</ecNumber>
    </recommendedName>
</protein>
<feature type="domain" description="PAS" evidence="11">
    <location>
        <begin position="44"/>
        <end position="97"/>
    </location>
</feature>
<keyword evidence="10" id="KW-0157">Chromophore</keyword>
<evidence type="ECO:0000256" key="5">
    <source>
        <dbReference type="ARBA" id="ARBA00022643"/>
    </source>
</evidence>
<comment type="caution">
    <text evidence="12">The sequence shown here is derived from an EMBL/GenBank/DDBJ whole genome shotgun (WGS) entry which is preliminary data.</text>
</comment>
<dbReference type="EMBL" id="JBHLVZ010000083">
    <property type="protein sequence ID" value="MFC0388309.1"/>
    <property type="molecule type" value="Genomic_DNA"/>
</dbReference>
<evidence type="ECO:0000256" key="1">
    <source>
        <dbReference type="ARBA" id="ARBA00000085"/>
    </source>
</evidence>
<evidence type="ECO:0000259" key="11">
    <source>
        <dbReference type="PROSITE" id="PS50112"/>
    </source>
</evidence>
<dbReference type="NCBIfam" id="TIGR00229">
    <property type="entry name" value="sensory_box"/>
    <property type="match status" value="1"/>
</dbReference>
<evidence type="ECO:0000256" key="3">
    <source>
        <dbReference type="ARBA" id="ARBA00022553"/>
    </source>
</evidence>
<keyword evidence="13" id="KW-1185">Reference proteome</keyword>
<evidence type="ECO:0000256" key="9">
    <source>
        <dbReference type="ARBA" id="ARBA00022840"/>
    </source>
</evidence>
<dbReference type="Proteomes" id="UP001589789">
    <property type="component" value="Unassembled WGS sequence"/>
</dbReference>
<dbReference type="InterPro" id="IPR000014">
    <property type="entry name" value="PAS"/>
</dbReference>
<keyword evidence="9" id="KW-0067">ATP-binding</keyword>
<gene>
    <name evidence="12" type="ORF">ACFFIC_22615</name>
</gene>
<dbReference type="EC" id="2.7.13.3" evidence="2"/>
<evidence type="ECO:0000256" key="7">
    <source>
        <dbReference type="ARBA" id="ARBA00022741"/>
    </source>
</evidence>
<dbReference type="Pfam" id="PF13426">
    <property type="entry name" value="PAS_9"/>
    <property type="match status" value="1"/>
</dbReference>
<keyword evidence="8" id="KW-0418">Kinase</keyword>
<dbReference type="InterPro" id="IPR035965">
    <property type="entry name" value="PAS-like_dom_sf"/>
</dbReference>
<keyword evidence="5" id="KW-0288">FMN</keyword>
<evidence type="ECO:0000313" key="13">
    <source>
        <dbReference type="Proteomes" id="UP001589789"/>
    </source>
</evidence>
<dbReference type="InterPro" id="IPR011102">
    <property type="entry name" value="Sig_transdc_His_kinase_HWE"/>
</dbReference>
<reference evidence="12 13" key="1">
    <citation type="submission" date="2024-09" db="EMBL/GenBank/DDBJ databases">
        <authorList>
            <person name="Sun Q."/>
            <person name="Mori K."/>
        </authorList>
    </citation>
    <scope>NUCLEOTIDE SEQUENCE [LARGE SCALE GENOMIC DNA]</scope>
    <source>
        <strain evidence="12 13">CCM 7468</strain>
    </source>
</reference>
<accession>A0ABV6IXG8</accession>
<evidence type="ECO:0000256" key="2">
    <source>
        <dbReference type="ARBA" id="ARBA00012438"/>
    </source>
</evidence>
<evidence type="ECO:0000256" key="6">
    <source>
        <dbReference type="ARBA" id="ARBA00022679"/>
    </source>
</evidence>
<dbReference type="CDD" id="cd00130">
    <property type="entry name" value="PAS"/>
    <property type="match status" value="1"/>
</dbReference>
<evidence type="ECO:0000256" key="8">
    <source>
        <dbReference type="ARBA" id="ARBA00022777"/>
    </source>
</evidence>
<keyword evidence="7" id="KW-0547">Nucleotide-binding</keyword>
<dbReference type="RefSeq" id="WP_377054588.1">
    <property type="nucleotide sequence ID" value="NZ_JBHLVZ010000083.1"/>
</dbReference>
<dbReference type="SMART" id="SM00911">
    <property type="entry name" value="HWE_HK"/>
    <property type="match status" value="1"/>
</dbReference>
<comment type="catalytic activity">
    <reaction evidence="1">
        <text>ATP + protein L-histidine = ADP + protein N-phospho-L-histidine.</text>
        <dbReference type="EC" id="2.7.13.3"/>
    </reaction>
</comment>
<dbReference type="Gene3D" id="3.30.450.20">
    <property type="entry name" value="PAS domain"/>
    <property type="match status" value="1"/>
</dbReference>
<evidence type="ECO:0000256" key="4">
    <source>
        <dbReference type="ARBA" id="ARBA00022630"/>
    </source>
</evidence>
<proteinExistence type="predicted"/>
<dbReference type="SMART" id="SM00086">
    <property type="entry name" value="PAC"/>
    <property type="match status" value="1"/>
</dbReference>
<evidence type="ECO:0000256" key="10">
    <source>
        <dbReference type="ARBA" id="ARBA00022991"/>
    </source>
</evidence>
<dbReference type="SUPFAM" id="SSF55785">
    <property type="entry name" value="PYP-like sensor domain (PAS domain)"/>
    <property type="match status" value="1"/>
</dbReference>
<evidence type="ECO:0000313" key="12">
    <source>
        <dbReference type="EMBL" id="MFC0388309.1"/>
    </source>
</evidence>
<keyword evidence="4" id="KW-0285">Flavoprotein</keyword>
<dbReference type="PROSITE" id="PS50112">
    <property type="entry name" value="PAS"/>
    <property type="match status" value="1"/>
</dbReference>
<sequence>MNADPPGPAGAPDLSGSVGALSAAILGAALDVAGLATVITDAPLDPPGPRIRYANAHFEAITGYTAAELIGRSPRLLQGPETDRAELDRLRDGLTTTGQFTGATVNYRKDGSPYRNEWIVGPILGRNGEVTHWLSIQRDATQAPDPHPQAAMLRDRTRAMLKTVRAIATRTLVSPDDGRVFGDRLAALGRAQAAAGRTGTDLETLLRGELAARSVGARLEGPPVALRPGIAEPLALALHELAAVARGAVSVTWAVEDSIDRRLHIAWTERGGSPAPSSGWTVIEEALRFALGGEVQRRREGSALFCTIALPLAG</sequence>